<comment type="function">
    <text evidence="1">Involved in the biosynthesis of the siderophore enterobactin (enterochelin), which is a macrocyclic trimeric lactone of N-(2,3-dihydroxybenzoyl)-serine. The serine trilactone serves as a scaffolding for the three catechol functionalities that provide hexadentate coordination for the tightly ligated iron(2+) atoms. Plays an essential role in the assembly of the enterobactin by catalyzing the transfer of the 4'-phosphopantetheine (Ppant) moiety from coenzyme A to the apo-domains of both EntB (ArCP domain) and EntF (PCP domain) to yield their holo-forms which make them competent for the activation of 2,3-dihydroxybenzoate (DHB) and L-serine, respectively.</text>
</comment>
<evidence type="ECO:0000313" key="16">
    <source>
        <dbReference type="EMBL" id="AHB47827.1"/>
    </source>
</evidence>
<organism evidence="16 17">
    <name type="scientific">Hyphomicrobium nitrativorans NL23</name>
    <dbReference type="NCBI Taxonomy" id="1029756"/>
    <lineage>
        <taxon>Bacteria</taxon>
        <taxon>Pseudomonadati</taxon>
        <taxon>Pseudomonadota</taxon>
        <taxon>Alphaproteobacteria</taxon>
        <taxon>Hyphomicrobiales</taxon>
        <taxon>Hyphomicrobiaceae</taxon>
        <taxon>Hyphomicrobium</taxon>
    </lineage>
</organism>
<evidence type="ECO:0000256" key="6">
    <source>
        <dbReference type="ARBA" id="ARBA00022679"/>
    </source>
</evidence>
<dbReference type="UniPathway" id="UPA00017"/>
<name>V5SBH3_9HYPH</name>
<evidence type="ECO:0000256" key="2">
    <source>
        <dbReference type="ARBA" id="ARBA00004993"/>
    </source>
</evidence>
<feature type="domain" description="4'-phosphopantetheinyl transferase" evidence="14">
    <location>
        <begin position="104"/>
        <end position="179"/>
    </location>
</feature>
<evidence type="ECO:0000259" key="14">
    <source>
        <dbReference type="Pfam" id="PF01648"/>
    </source>
</evidence>
<keyword evidence="7" id="KW-0259">Enterobactin biosynthesis</keyword>
<proteinExistence type="inferred from homology"/>
<feature type="binding site" evidence="12">
    <location>
        <position position="166"/>
    </location>
    <ligand>
        <name>CoA</name>
        <dbReference type="ChEBI" id="CHEBI:57287"/>
    </ligand>
</feature>
<accession>V5SBH3</accession>
<comment type="catalytic activity">
    <reaction evidence="10">
        <text>apo-[aryl-carrier protein] + CoA = holo-[aryl-carrier protein] + adenosine 3',5'-bisphosphate + H(+)</text>
        <dbReference type="Rhea" id="RHEA:48404"/>
        <dbReference type="Rhea" id="RHEA-COMP:15903"/>
        <dbReference type="Rhea" id="RHEA-COMP:17557"/>
        <dbReference type="ChEBI" id="CHEBI:15378"/>
        <dbReference type="ChEBI" id="CHEBI:29999"/>
        <dbReference type="ChEBI" id="CHEBI:57287"/>
        <dbReference type="ChEBI" id="CHEBI:58343"/>
        <dbReference type="ChEBI" id="CHEBI:64479"/>
    </reaction>
</comment>
<dbReference type="InterPro" id="IPR008278">
    <property type="entry name" value="4-PPantetheinyl_Trfase_dom"/>
</dbReference>
<dbReference type="GO" id="GO:0000287">
    <property type="term" value="F:magnesium ion binding"/>
    <property type="evidence" value="ECO:0007669"/>
    <property type="project" value="InterPro"/>
</dbReference>
<feature type="binding site" evidence="13">
    <location>
        <position position="110"/>
    </location>
    <ligand>
        <name>Mg(2+)</name>
        <dbReference type="ChEBI" id="CHEBI:18420"/>
    </ligand>
</feature>
<evidence type="ECO:0000313" key="17">
    <source>
        <dbReference type="Proteomes" id="UP000018542"/>
    </source>
</evidence>
<dbReference type="PRINTS" id="PR01399">
    <property type="entry name" value="ENTSNTHTASED"/>
</dbReference>
<feature type="binding site" evidence="12">
    <location>
        <position position="156"/>
    </location>
    <ligand>
        <name>CoA</name>
        <dbReference type="ChEBI" id="CHEBI:57287"/>
    </ligand>
</feature>
<dbReference type="PANTHER" id="PTHR38096">
    <property type="entry name" value="ENTEROBACTIN SYNTHASE COMPONENT D"/>
    <property type="match status" value="1"/>
</dbReference>
<evidence type="ECO:0000256" key="5">
    <source>
        <dbReference type="ARBA" id="ARBA00019087"/>
    </source>
</evidence>
<dbReference type="PANTHER" id="PTHR38096:SF1">
    <property type="entry name" value="ENTEROBACTIN SYNTHASE COMPONENT D"/>
    <property type="match status" value="1"/>
</dbReference>
<comment type="subunit">
    <text evidence="4">EntB, EntD, EntE, and EntF form a multienzyme complex called enterobactin synthase.</text>
</comment>
<comment type="similarity">
    <text evidence="3">Belongs to the P-Pant transferase superfamily. EntD family.</text>
</comment>
<comment type="cofactor">
    <cofactor evidence="13">
        <name>Mg(2+)</name>
        <dbReference type="ChEBI" id="CHEBI:18420"/>
    </cofactor>
</comment>
<dbReference type="GO" id="GO:0009239">
    <property type="term" value="P:enterobactin biosynthetic process"/>
    <property type="evidence" value="ECO:0007669"/>
    <property type="project" value="UniProtKB-UniPathway"/>
</dbReference>
<sequence length="222" mass="23702">MSAFSGLFDKRIAFAEIPIGDPSVTICEEEAAAVSNAVLRRKQEYAAGRTCARRVLAALGASPSPLLAGSDRLPSWPTDYVGSITHDDRYAAAAAGRIADGIRSIGIDLEPAEPLPADLHELICRPEELAWLGRRPAAERGVLARVLFGAKECAFKCQYPLTRRMLEFHEVSVSLDVGCEAFCASYLCDEVIAICGPAVRGRFRIAGASIACAIVLDVAALP</sequence>
<dbReference type="GO" id="GO:0008897">
    <property type="term" value="F:holo-[acyl-carrier-protein] synthase activity"/>
    <property type="evidence" value="ECO:0007669"/>
    <property type="project" value="InterPro"/>
</dbReference>
<evidence type="ECO:0000256" key="13">
    <source>
        <dbReference type="PIRSR" id="PIRSR603542-2"/>
    </source>
</evidence>
<dbReference type="GO" id="GO:0009366">
    <property type="term" value="C:enterobactin synthetase complex"/>
    <property type="evidence" value="ECO:0007669"/>
    <property type="project" value="InterPro"/>
</dbReference>
<feature type="binding site" evidence="12">
    <location>
        <position position="108"/>
    </location>
    <ligand>
        <name>CoA</name>
        <dbReference type="ChEBI" id="CHEBI:57287"/>
    </ligand>
</feature>
<comment type="catalytic activity">
    <reaction evidence="11">
        <text>apo-[peptidyl-carrier protein] + CoA = holo-[peptidyl-carrier protein] + adenosine 3',5'-bisphosphate + H(+)</text>
        <dbReference type="Rhea" id="RHEA:46228"/>
        <dbReference type="Rhea" id="RHEA-COMP:11479"/>
        <dbReference type="Rhea" id="RHEA-COMP:11480"/>
        <dbReference type="ChEBI" id="CHEBI:15378"/>
        <dbReference type="ChEBI" id="CHEBI:29999"/>
        <dbReference type="ChEBI" id="CHEBI:57287"/>
        <dbReference type="ChEBI" id="CHEBI:58343"/>
        <dbReference type="ChEBI" id="CHEBI:64479"/>
    </reaction>
</comment>
<dbReference type="KEGG" id="hni:W911_04485"/>
<evidence type="ECO:0000256" key="12">
    <source>
        <dbReference type="PIRSR" id="PIRSR603542-1"/>
    </source>
</evidence>
<feature type="domain" description="4'-phosphopantetheinyl transferase N-terminal" evidence="15">
    <location>
        <begin position="29"/>
        <end position="95"/>
    </location>
</feature>
<dbReference type="Pfam" id="PF17837">
    <property type="entry name" value="4PPT_N"/>
    <property type="match status" value="1"/>
</dbReference>
<gene>
    <name evidence="16" type="ORF">W911_04485</name>
</gene>
<protein>
    <recommendedName>
        <fullName evidence="5">Enterobactin synthase component D</fullName>
    </recommendedName>
    <alternativeName>
        <fullName evidence="8">4'-phosphopantetheinyl transferase EntD</fullName>
    </alternativeName>
    <alternativeName>
        <fullName evidence="9">Enterochelin synthase D</fullName>
    </alternativeName>
</protein>
<keyword evidence="6 16" id="KW-0808">Transferase</keyword>
<evidence type="ECO:0000256" key="9">
    <source>
        <dbReference type="ARBA" id="ARBA00031996"/>
    </source>
</evidence>
<keyword evidence="17" id="KW-1185">Reference proteome</keyword>
<dbReference type="Pfam" id="PF01648">
    <property type="entry name" value="ACPS"/>
    <property type="match status" value="1"/>
</dbReference>
<dbReference type="InterPro" id="IPR037143">
    <property type="entry name" value="4-PPantetheinyl_Trfase_dom_sf"/>
</dbReference>
<feature type="binding site" evidence="12">
    <location>
        <position position="41"/>
    </location>
    <ligand>
        <name>CoA</name>
        <dbReference type="ChEBI" id="CHEBI:57287"/>
    </ligand>
</feature>
<evidence type="ECO:0000256" key="1">
    <source>
        <dbReference type="ARBA" id="ARBA00003937"/>
    </source>
</evidence>
<feature type="binding site" evidence="13">
    <location>
        <position position="108"/>
    </location>
    <ligand>
        <name>Mg(2+)</name>
        <dbReference type="ChEBI" id="CHEBI:18420"/>
    </ligand>
</feature>
<feature type="binding site" evidence="12">
    <location>
        <begin position="85"/>
        <end position="86"/>
    </location>
    <ligand>
        <name>CoA</name>
        <dbReference type="ChEBI" id="CHEBI:57287"/>
    </ligand>
</feature>
<evidence type="ECO:0000259" key="15">
    <source>
        <dbReference type="Pfam" id="PF17837"/>
    </source>
</evidence>
<keyword evidence="13" id="KW-0460">Magnesium</keyword>
<dbReference type="InterPro" id="IPR041354">
    <property type="entry name" value="4PPT_N"/>
</dbReference>
<feature type="binding site" evidence="12">
    <location>
        <position position="152"/>
    </location>
    <ligand>
        <name>CoA</name>
        <dbReference type="ChEBI" id="CHEBI:57287"/>
    </ligand>
</feature>
<evidence type="ECO:0000256" key="7">
    <source>
        <dbReference type="ARBA" id="ARBA00023191"/>
    </source>
</evidence>
<evidence type="ECO:0000256" key="3">
    <source>
        <dbReference type="ARBA" id="ARBA00008342"/>
    </source>
</evidence>
<comment type="pathway">
    <text evidence="2">Siderophore biosynthesis; enterobactin biosynthesis.</text>
</comment>
<reference evidence="16 17" key="1">
    <citation type="journal article" date="2014" name="Genome Announc.">
        <title>Complete Genome Sequence of Hyphomicrobium nitrativorans Strain NL23, a Denitrifying Bacterium Isolated from Biofilm of a Methanol-Fed Denitrification System Treating Seawater at the Montreal Biodome.</title>
        <authorList>
            <person name="Martineau C."/>
            <person name="Villeneuve C."/>
            <person name="Mauffrey F."/>
            <person name="Villemur R."/>
        </authorList>
    </citation>
    <scope>NUCLEOTIDE SEQUENCE [LARGE SCALE GENOMIC DNA]</scope>
    <source>
        <strain evidence="16">NL23</strain>
    </source>
</reference>
<dbReference type="OrthoDB" id="8210607at2"/>
<dbReference type="AlphaFoldDB" id="V5SBH3"/>
<dbReference type="Proteomes" id="UP000018542">
    <property type="component" value="Chromosome"/>
</dbReference>
<evidence type="ECO:0000256" key="4">
    <source>
        <dbReference type="ARBA" id="ARBA00011503"/>
    </source>
</evidence>
<feature type="binding site" evidence="12">
    <location>
        <position position="49"/>
    </location>
    <ligand>
        <name>CoA</name>
        <dbReference type="ChEBI" id="CHEBI:57287"/>
    </ligand>
</feature>
<dbReference type="HOGENOM" id="CLU_075076_0_1_5"/>
<dbReference type="SUPFAM" id="SSF56214">
    <property type="entry name" value="4'-phosphopantetheinyl transferase"/>
    <property type="match status" value="1"/>
</dbReference>
<dbReference type="RefSeq" id="WP_023786305.1">
    <property type="nucleotide sequence ID" value="NC_022997.1"/>
</dbReference>
<dbReference type="STRING" id="1029756.W911_04485"/>
<evidence type="ECO:0000256" key="10">
    <source>
        <dbReference type="ARBA" id="ARBA00049176"/>
    </source>
</evidence>
<dbReference type="InterPro" id="IPR003542">
    <property type="entry name" value="Enbac_synth_compD-like"/>
</dbReference>
<dbReference type="GO" id="GO:0005886">
    <property type="term" value="C:plasma membrane"/>
    <property type="evidence" value="ECO:0007669"/>
    <property type="project" value="TreeGrafter"/>
</dbReference>
<evidence type="ECO:0000256" key="11">
    <source>
        <dbReference type="ARBA" id="ARBA00049191"/>
    </source>
</evidence>
<dbReference type="EMBL" id="CP006912">
    <property type="protein sequence ID" value="AHB47827.1"/>
    <property type="molecule type" value="Genomic_DNA"/>
</dbReference>
<keyword evidence="13" id="KW-0479">Metal-binding</keyword>
<dbReference type="PATRIC" id="fig|1029756.8.peg.938"/>
<evidence type="ECO:0000256" key="8">
    <source>
        <dbReference type="ARBA" id="ARBA00029894"/>
    </source>
</evidence>